<evidence type="ECO:0000313" key="2">
    <source>
        <dbReference type="Proteomes" id="UP000326396"/>
    </source>
</evidence>
<name>A0A5N6NIN2_9ASTR</name>
<dbReference type="EMBL" id="SZYD01000011">
    <property type="protein sequence ID" value="KAD4887958.1"/>
    <property type="molecule type" value="Genomic_DNA"/>
</dbReference>
<comment type="caution">
    <text evidence="1">The sequence shown here is derived from an EMBL/GenBank/DDBJ whole genome shotgun (WGS) entry which is preliminary data.</text>
</comment>
<protein>
    <submittedName>
        <fullName evidence="1">Uncharacterized protein</fullName>
    </submittedName>
</protein>
<proteinExistence type="predicted"/>
<sequence>MLLKVRSSGCTWFAWVREAVGFGKDREAKVRRQEGSAMTGSAKIRHPNWVRENSNESVSVSITLLESWLPICCPYFNGVTRGL</sequence>
<accession>A0A5N6NIN2</accession>
<gene>
    <name evidence="1" type="ORF">E3N88_20031</name>
</gene>
<reference evidence="1 2" key="1">
    <citation type="submission" date="2019-05" db="EMBL/GenBank/DDBJ databases">
        <title>Mikania micrantha, genome provides insights into the molecular mechanism of rapid growth.</title>
        <authorList>
            <person name="Liu B."/>
        </authorList>
    </citation>
    <scope>NUCLEOTIDE SEQUENCE [LARGE SCALE GENOMIC DNA]</scope>
    <source>
        <strain evidence="1">NLD-2019</strain>
        <tissue evidence="1">Leaf</tissue>
    </source>
</reference>
<organism evidence="1 2">
    <name type="scientific">Mikania micrantha</name>
    <name type="common">bitter vine</name>
    <dbReference type="NCBI Taxonomy" id="192012"/>
    <lineage>
        <taxon>Eukaryota</taxon>
        <taxon>Viridiplantae</taxon>
        <taxon>Streptophyta</taxon>
        <taxon>Embryophyta</taxon>
        <taxon>Tracheophyta</taxon>
        <taxon>Spermatophyta</taxon>
        <taxon>Magnoliopsida</taxon>
        <taxon>eudicotyledons</taxon>
        <taxon>Gunneridae</taxon>
        <taxon>Pentapetalae</taxon>
        <taxon>asterids</taxon>
        <taxon>campanulids</taxon>
        <taxon>Asterales</taxon>
        <taxon>Asteraceae</taxon>
        <taxon>Asteroideae</taxon>
        <taxon>Heliantheae alliance</taxon>
        <taxon>Eupatorieae</taxon>
        <taxon>Mikania</taxon>
    </lineage>
</organism>
<evidence type="ECO:0000313" key="1">
    <source>
        <dbReference type="EMBL" id="KAD4887958.1"/>
    </source>
</evidence>
<dbReference type="Proteomes" id="UP000326396">
    <property type="component" value="Linkage Group LG19"/>
</dbReference>
<keyword evidence="2" id="KW-1185">Reference proteome</keyword>
<dbReference type="AlphaFoldDB" id="A0A5N6NIN2"/>